<dbReference type="PANTHER" id="PTHR45586:SF1">
    <property type="entry name" value="LIPOPOLYSACCHARIDE ASSEMBLY PROTEIN B"/>
    <property type="match status" value="1"/>
</dbReference>
<dbReference type="InterPro" id="IPR051012">
    <property type="entry name" value="CellSynth/LPSAsmb/PSIAsmb"/>
</dbReference>
<dbReference type="SUPFAM" id="SSF48452">
    <property type="entry name" value="TPR-like"/>
    <property type="match status" value="1"/>
</dbReference>
<proteinExistence type="predicted"/>
<feature type="signal peptide" evidence="3">
    <location>
        <begin position="1"/>
        <end position="24"/>
    </location>
</feature>
<reference evidence="4" key="1">
    <citation type="submission" date="2023-09" db="EMBL/GenBank/DDBJ databases">
        <title>Undibacterium sp. 20NA77.5 isolated from freshwater.</title>
        <authorList>
            <person name="Le V."/>
            <person name="Ko S.-R."/>
            <person name="Ahn C.-Y."/>
            <person name="Oh H.-M."/>
        </authorList>
    </citation>
    <scope>NUCLEOTIDE SEQUENCE</scope>
    <source>
        <strain evidence="4">20NA77.5</strain>
    </source>
</reference>
<dbReference type="Pfam" id="PF14559">
    <property type="entry name" value="TPR_19"/>
    <property type="match status" value="1"/>
</dbReference>
<keyword evidence="5" id="KW-1185">Reference proteome</keyword>
<evidence type="ECO:0000256" key="1">
    <source>
        <dbReference type="ARBA" id="ARBA00022737"/>
    </source>
</evidence>
<dbReference type="SMART" id="SM00028">
    <property type="entry name" value="TPR"/>
    <property type="match status" value="5"/>
</dbReference>
<keyword evidence="1" id="KW-0677">Repeat</keyword>
<dbReference type="Gene3D" id="1.25.40.10">
    <property type="entry name" value="Tetratricopeptide repeat domain"/>
    <property type="match status" value="1"/>
</dbReference>
<organism evidence="4 5">
    <name type="scientific">Undibacterium cyanobacteriorum</name>
    <dbReference type="NCBI Taxonomy" id="3073561"/>
    <lineage>
        <taxon>Bacteria</taxon>
        <taxon>Pseudomonadati</taxon>
        <taxon>Pseudomonadota</taxon>
        <taxon>Betaproteobacteria</taxon>
        <taxon>Burkholderiales</taxon>
        <taxon>Oxalobacteraceae</taxon>
        <taxon>Undibacterium</taxon>
    </lineage>
</organism>
<keyword evidence="2" id="KW-0802">TPR repeat</keyword>
<keyword evidence="3" id="KW-0732">Signal</keyword>
<accession>A0ABY9RKG6</accession>
<dbReference type="Proteomes" id="UP001181355">
    <property type="component" value="Chromosome"/>
</dbReference>
<evidence type="ECO:0000313" key="5">
    <source>
        <dbReference type="Proteomes" id="UP001181355"/>
    </source>
</evidence>
<dbReference type="RefSeq" id="WP_309483176.1">
    <property type="nucleotide sequence ID" value="NZ_CP133720.1"/>
</dbReference>
<dbReference type="PANTHER" id="PTHR45586">
    <property type="entry name" value="TPR REPEAT-CONTAINING PROTEIN PA4667"/>
    <property type="match status" value="1"/>
</dbReference>
<evidence type="ECO:0000256" key="3">
    <source>
        <dbReference type="SAM" id="SignalP"/>
    </source>
</evidence>
<dbReference type="InterPro" id="IPR011990">
    <property type="entry name" value="TPR-like_helical_dom_sf"/>
</dbReference>
<feature type="chain" id="PRO_5047549613" evidence="3">
    <location>
        <begin position="25"/>
        <end position="392"/>
    </location>
</feature>
<name>A0ABY9RKG6_9BURK</name>
<dbReference type="InterPro" id="IPR019734">
    <property type="entry name" value="TPR_rpt"/>
</dbReference>
<sequence length="392" mass="44882">MARLTMQRSTSFLMVILLCLQLSACSTLEKNQALELQKQQQLWADQDFIFVPNSLPNSDDLFRLSPSLERKLASMNRAGSTIQERANFLTSLLYTDQARPFLYEGYHTTTAHETWEKNRGDCLSLSILAYAIGKRLQLPIHIQDVPMPVQFDRHGRVEYVNGHVNAIVLNPNLFLNTNEGHERGYMLIDFDPNQFSMRRGRILSEEDVLALFYNNLGVESMLQGKHDLAYTYFKQAAMAAPLETSTYSNLAQLYLSRNLADKAAATLEFALSLENSNVLQLRNLQALYHKLGRTQDALRLQERIARVQEQDPYYWIGKGLHAAQNKQYTEAISYLERAQKYTSGFEEVHQALAKAYWQTGAFEKSRQQIRLLAAVNSSNPKLRYLKAHFASN</sequence>
<evidence type="ECO:0000256" key="2">
    <source>
        <dbReference type="ARBA" id="ARBA00022803"/>
    </source>
</evidence>
<protein>
    <submittedName>
        <fullName evidence="4">Tetratricopeptide repeat protein</fullName>
    </submittedName>
</protein>
<evidence type="ECO:0000313" key="4">
    <source>
        <dbReference type="EMBL" id="WMW81698.1"/>
    </source>
</evidence>
<dbReference type="EMBL" id="CP133720">
    <property type="protein sequence ID" value="WMW81698.1"/>
    <property type="molecule type" value="Genomic_DNA"/>
</dbReference>
<gene>
    <name evidence="4" type="ORF">RF679_05310</name>
</gene>